<organism evidence="2 3">
    <name type="scientific">Pseudoalteromonas agarivorans</name>
    <dbReference type="NCBI Taxonomy" id="176102"/>
    <lineage>
        <taxon>Bacteria</taxon>
        <taxon>Pseudomonadati</taxon>
        <taxon>Pseudomonadota</taxon>
        <taxon>Gammaproteobacteria</taxon>
        <taxon>Alteromonadales</taxon>
        <taxon>Pseudoalteromonadaceae</taxon>
        <taxon>Pseudoalteromonas</taxon>
    </lineage>
</organism>
<evidence type="ECO:0000313" key="3">
    <source>
        <dbReference type="Proteomes" id="UP000075621"/>
    </source>
</evidence>
<protein>
    <submittedName>
        <fullName evidence="2">Uncharacterized protein</fullName>
    </submittedName>
</protein>
<name>A0ABR5VQ65_9GAMM</name>
<reference evidence="2 3" key="1">
    <citation type="submission" date="2016-03" db="EMBL/GenBank/DDBJ databases">
        <authorList>
            <person name="Zhang H."/>
            <person name="Liu R."/>
            <person name="Wang M."/>
            <person name="Wang H."/>
            <person name="Wang L."/>
            <person name="Song L."/>
        </authorList>
    </citation>
    <scope>NUCLEOTIDE SEQUENCE [LARGE SCALE GENOMIC DNA]</scope>
    <source>
        <strain evidence="2 3">DSM 16098</strain>
    </source>
</reference>
<gene>
    <name evidence="2" type="ORF">A2I98_17385</name>
</gene>
<evidence type="ECO:0000256" key="1">
    <source>
        <dbReference type="SAM" id="Phobius"/>
    </source>
</evidence>
<dbReference type="Proteomes" id="UP000075621">
    <property type="component" value="Unassembled WGS sequence"/>
</dbReference>
<proteinExistence type="predicted"/>
<keyword evidence="1" id="KW-0472">Membrane</keyword>
<dbReference type="EMBL" id="LVCM01000027">
    <property type="protein sequence ID" value="KYL32396.1"/>
    <property type="molecule type" value="Genomic_DNA"/>
</dbReference>
<feature type="transmembrane region" description="Helical" evidence="1">
    <location>
        <begin position="31"/>
        <end position="54"/>
    </location>
</feature>
<comment type="caution">
    <text evidence="2">The sequence shown here is derived from an EMBL/GenBank/DDBJ whole genome shotgun (WGS) entry which is preliminary data.</text>
</comment>
<keyword evidence="1" id="KW-0812">Transmembrane</keyword>
<sequence length="67" mass="7918">MQSYMILKVQRDFTAYVNLFFYKLLTKTLCYSNFTFCAFIKVLALYVHCLFCVLNECAARYFISNAT</sequence>
<evidence type="ECO:0000313" key="2">
    <source>
        <dbReference type="EMBL" id="KYL32396.1"/>
    </source>
</evidence>
<keyword evidence="1" id="KW-1133">Transmembrane helix</keyword>
<accession>A0ABR5VQ65</accession>